<dbReference type="EMBL" id="PRDL01000001">
    <property type="protein sequence ID" value="MBE8716305.1"/>
    <property type="molecule type" value="Genomic_DNA"/>
</dbReference>
<evidence type="ECO:0000259" key="5">
    <source>
        <dbReference type="Pfam" id="PF17210"/>
    </source>
</evidence>
<keyword evidence="2" id="KW-0964">Secreted</keyword>
<keyword evidence="4" id="KW-0472">Membrane</keyword>
<evidence type="ECO:0000256" key="2">
    <source>
        <dbReference type="ARBA" id="ARBA00022525"/>
    </source>
</evidence>
<dbReference type="InterPro" id="IPR057693">
    <property type="entry name" value="DUF7933"/>
</dbReference>
<organism evidence="7 8">
    <name type="scientific">Cellvibrio polysaccharolyticus</name>
    <dbReference type="NCBI Taxonomy" id="2082724"/>
    <lineage>
        <taxon>Bacteria</taxon>
        <taxon>Pseudomonadati</taxon>
        <taxon>Pseudomonadota</taxon>
        <taxon>Gammaproteobacteria</taxon>
        <taxon>Cellvibrionales</taxon>
        <taxon>Cellvibrionaceae</taxon>
        <taxon>Cellvibrio</taxon>
    </lineage>
</organism>
<dbReference type="Gene3D" id="2.60.40.10">
    <property type="entry name" value="Immunoglobulins"/>
    <property type="match status" value="2"/>
</dbReference>
<name>A0A928UZY3_9GAMM</name>
<feature type="transmembrane region" description="Helical" evidence="4">
    <location>
        <begin position="481"/>
        <end position="499"/>
    </location>
</feature>
<comment type="subcellular location">
    <subcellularLocation>
        <location evidence="1">Secreted</location>
    </subcellularLocation>
</comment>
<keyword evidence="8" id="KW-1185">Reference proteome</keyword>
<feature type="domain" description="DUF7933" evidence="6">
    <location>
        <begin position="2"/>
        <end position="79"/>
    </location>
</feature>
<comment type="caution">
    <text evidence="7">The sequence shown here is derived from an EMBL/GenBank/DDBJ whole genome shotgun (WGS) entry which is preliminary data.</text>
</comment>
<evidence type="ECO:0008006" key="9">
    <source>
        <dbReference type="Google" id="ProtNLM"/>
    </source>
</evidence>
<dbReference type="SUPFAM" id="SSF117074">
    <property type="entry name" value="Hypothetical protein PA1324"/>
    <property type="match status" value="2"/>
</dbReference>
<keyword evidence="3" id="KW-0732">Signal</keyword>
<protein>
    <recommendedName>
        <fullName evidence="9">SD-repeat containing protein B domain-containing protein</fullName>
    </recommendedName>
</protein>
<dbReference type="InterPro" id="IPR013783">
    <property type="entry name" value="Ig-like_fold"/>
</dbReference>
<evidence type="ECO:0000256" key="3">
    <source>
        <dbReference type="ARBA" id="ARBA00022729"/>
    </source>
</evidence>
<evidence type="ECO:0000256" key="4">
    <source>
        <dbReference type="SAM" id="Phobius"/>
    </source>
</evidence>
<dbReference type="Pfam" id="PF17210">
    <property type="entry name" value="SdrD_B"/>
    <property type="match status" value="2"/>
</dbReference>
<evidence type="ECO:0000256" key="1">
    <source>
        <dbReference type="ARBA" id="ARBA00004613"/>
    </source>
</evidence>
<dbReference type="InterPro" id="IPR033764">
    <property type="entry name" value="Sdr_B"/>
</dbReference>
<reference evidence="7" key="1">
    <citation type="submission" date="2018-07" db="EMBL/GenBank/DDBJ databases">
        <title>Genome assembly of strain Ka43.</title>
        <authorList>
            <person name="Kukolya J."/>
            <person name="Nagy I."/>
            <person name="Horvath B."/>
            <person name="Toth A."/>
        </authorList>
    </citation>
    <scope>NUCLEOTIDE SEQUENCE</scope>
    <source>
        <strain evidence="7">KB43</strain>
    </source>
</reference>
<sequence length="509" mass="52965">MATAPNIATSCPGGNGIVTAAANATRVQINSGAVIPSGGCSVEVDVVAAEPGNYINHIPAGALQTNFGPNEEPAESPLLISTLGYISGKVFIDREPVPDGIWHAGRSTAIAGNTIELRSGGSCTAGTLLSTTTTDASGNYFFSELPAGTYSVCQVEQLSGTLNSITTEGVINPYNGSTGTVGSASNPDSGTPTSQIVGIVLNNNGNADEVSGSPQNNFSEILPARISGWVYHDRNDDGVRDGGEEGIPNVVITLTGPNGLTKTTTTAADGSWFFDELPPGEYTVTETHPDVWGDGKDTAGSKGGDASTVNDVISNITLVAGDDAINYNFGELLSPDMVLTASAVCDAGVPYVNYSVSSPSPFGRMAFNAAATGSSPAFTISWVTTGGRLADRASNQPASGTLVWPGYQEDEDHHAIAFPGWVLEDEWEQVSDDRRPDMTLVASVGGMELTALVTYPEATRACAAQPSGTFTPPTPIAAPTTTVWGLMLLSALLMLGTWYQQRYRLRIRN</sequence>
<dbReference type="GO" id="GO:0005576">
    <property type="term" value="C:extracellular region"/>
    <property type="evidence" value="ECO:0007669"/>
    <property type="project" value="UniProtKB-SubCell"/>
</dbReference>
<dbReference type="PANTHER" id="PTHR23303">
    <property type="entry name" value="CARBOXYPEPTIDASE REGULATORY REGION-CONTAINING"/>
    <property type="match status" value="1"/>
</dbReference>
<dbReference type="RefSeq" id="WP_193907285.1">
    <property type="nucleotide sequence ID" value="NZ_PRDL01000001.1"/>
</dbReference>
<feature type="domain" description="SD-repeat containing protein B" evidence="5">
    <location>
        <begin position="226"/>
        <end position="330"/>
    </location>
</feature>
<keyword evidence="4" id="KW-1133">Transmembrane helix</keyword>
<dbReference type="InterPro" id="IPR051417">
    <property type="entry name" value="SDr/BOS_complex"/>
</dbReference>
<evidence type="ECO:0000313" key="7">
    <source>
        <dbReference type="EMBL" id="MBE8716305.1"/>
    </source>
</evidence>
<evidence type="ECO:0000259" key="6">
    <source>
        <dbReference type="Pfam" id="PF25564"/>
    </source>
</evidence>
<keyword evidence="4" id="KW-0812">Transmembrane</keyword>
<feature type="domain" description="SD-repeat containing protein B" evidence="5">
    <location>
        <begin position="90"/>
        <end position="169"/>
    </location>
</feature>
<proteinExistence type="predicted"/>
<accession>A0A928UZY3</accession>
<evidence type="ECO:0000313" key="8">
    <source>
        <dbReference type="Proteomes" id="UP000652567"/>
    </source>
</evidence>
<dbReference type="Proteomes" id="UP000652567">
    <property type="component" value="Unassembled WGS sequence"/>
</dbReference>
<gene>
    <name evidence="7" type="ORF">C4F51_03785</name>
</gene>
<dbReference type="Pfam" id="PF25564">
    <property type="entry name" value="DUF7933"/>
    <property type="match status" value="1"/>
</dbReference>
<dbReference type="AlphaFoldDB" id="A0A928UZY3"/>